<dbReference type="Proteomes" id="UP000019763">
    <property type="component" value="Unassembled WGS sequence"/>
</dbReference>
<protein>
    <submittedName>
        <fullName evidence="1">Uncharacterized protein</fullName>
    </submittedName>
</protein>
<gene>
    <name evidence="1" type="ORF">GNI_151420</name>
</gene>
<evidence type="ECO:0000313" key="1">
    <source>
        <dbReference type="EMBL" id="EZG44163.1"/>
    </source>
</evidence>
<evidence type="ECO:0000313" key="2">
    <source>
        <dbReference type="Proteomes" id="UP000019763"/>
    </source>
</evidence>
<dbReference type="VEuPathDB" id="CryptoDB:GNI_151420"/>
<keyword evidence="2" id="KW-1185">Reference proteome</keyword>
<sequence>MGGSNTSESSAELLASIYVLNQSQRPCSVMEFLTIPNESSANELAANESAANESAATESAATELAANELAANESAANESAANESAANDSSMLLLMLSHLSKLDGSYGAAEATRLVGMLAGSTAAATVEQELTKIRVIRNLLPKTELAPLDVLGQFMNSRTTRIAAYAGECLYELQPFHREYIDQSLIARPDSAGMVAFYSYVKVPRSSLVVNYLSGDDHRLVEVWLQGLAYQDAIYPQKAATVHRVVLTSLWLLARFLQDSHPQPVLLQPLLRQAIALAIWHDDGSVRALAHAVVQEMIGRGNFHDEGRGAILKLIPMQADTSGADTSGADTSSDSMHEASEILARRFARLVEHSVFGFEACVVGGIEMLLTTRPNKCFPRHATTLRRLLSQAVSRYPQDVSAVVHHFTRRLLHDDNIRMLLKIQNQISLQRLVLLCSLITVEGVKYDEEVSNLVILFCEAQVQKLKNEKTRCRRRGPGVMGCDDIEDVEPCVRLLGCVDDMLSRNSPNRECTTLDLEEPTLAAAGKRLVRCKVEFVTEVLKQHKCPLSNFLISEICMQPVQLPASAAWRVTAEYLRKARNVPTSQLDKVVLGTLWSACADLKAGRLPAPELWTAYYDLLLDHLPVKLLQCSVPLCLTVSYVLLVRLLAYAHSRNESARSNDRLSRANEANQEHGFTTKDDGFATKDDTFATKDAVDSCQGFQEKCARVLAVAAMHPLDPVRAAAAMRIDCYEDLAWIIRTRQLNSGTGLGSNSWFQRCYWDLTTYKMKSPSSPTFYLVGPTPPLVVPASIQRLGQLEPLVRLLGCNATPEIQDQILTSLCDYFLTRIPSAHPSPNQAEPPPTLSSDETVLLSVHDLVQTLLQPNQQLNWTTRGRQLLSLVASAYQQNTIPLSLCENVKAQKVALSWGLL</sequence>
<dbReference type="AlphaFoldDB" id="A0A023AZK1"/>
<reference evidence="1" key="1">
    <citation type="submission" date="2013-12" db="EMBL/GenBank/DDBJ databases">
        <authorList>
            <person name="Omoto C.K."/>
            <person name="Sibley D."/>
            <person name="Venepally P."/>
            <person name="Hadjithomas M."/>
            <person name="Karamycheva S."/>
            <person name="Brunk B."/>
            <person name="Roos D."/>
            <person name="Caler E."/>
            <person name="Lorenzi H."/>
        </authorList>
    </citation>
    <scope>NUCLEOTIDE SEQUENCE</scope>
</reference>
<proteinExistence type="predicted"/>
<dbReference type="EMBL" id="AFNH02001127">
    <property type="protein sequence ID" value="EZG44163.1"/>
    <property type="molecule type" value="Genomic_DNA"/>
</dbReference>
<name>A0A023AZK1_GRENI</name>
<accession>A0A023AZK1</accession>
<dbReference type="RefSeq" id="XP_011132787.1">
    <property type="nucleotide sequence ID" value="XM_011134485.1"/>
</dbReference>
<comment type="caution">
    <text evidence="1">The sequence shown here is derived from an EMBL/GenBank/DDBJ whole genome shotgun (WGS) entry which is preliminary data.</text>
</comment>
<dbReference type="GeneID" id="22915280"/>
<organism evidence="1 2">
    <name type="scientific">Gregarina niphandrodes</name>
    <name type="common">Septate eugregarine</name>
    <dbReference type="NCBI Taxonomy" id="110365"/>
    <lineage>
        <taxon>Eukaryota</taxon>
        <taxon>Sar</taxon>
        <taxon>Alveolata</taxon>
        <taxon>Apicomplexa</taxon>
        <taxon>Conoidasida</taxon>
        <taxon>Gregarinasina</taxon>
        <taxon>Eugregarinorida</taxon>
        <taxon>Gregarinidae</taxon>
        <taxon>Gregarina</taxon>
    </lineage>
</organism>